<dbReference type="Proteomes" id="UP001059041">
    <property type="component" value="Unassembled WGS sequence"/>
</dbReference>
<evidence type="ECO:0000313" key="1">
    <source>
        <dbReference type="EMBL" id="KAI7789561.1"/>
    </source>
</evidence>
<dbReference type="AlphaFoldDB" id="A0A9W7T3T6"/>
<dbReference type="InterPro" id="IPR035983">
    <property type="entry name" value="Hect_E3_ubiquitin_ligase"/>
</dbReference>
<comment type="caution">
    <text evidence="1">The sequence shown here is derived from an EMBL/GenBank/DDBJ whole genome shotgun (WGS) entry which is preliminary data.</text>
</comment>
<dbReference type="GO" id="GO:0004842">
    <property type="term" value="F:ubiquitin-protein transferase activity"/>
    <property type="evidence" value="ECO:0007669"/>
    <property type="project" value="InterPro"/>
</dbReference>
<sequence>MRILDPRIASLLFCGTLLREQSKEKPLRFYLDLKDSPEDQDRAILSFYKAKGVNWAAPLKCILQGIADVALLFEGEQDHLVPCCSQTLIDSDLFVVAGRMIGHSFLHGGPLLPGISPVVVHVLMGGPIETAEFKLEDCPDLEQRHTIQLLQGNHNLSEEEKEEVTRLAVSWDLPGFSEHHRKWLFNRLLQHAVLYRTKCQIKQLRHVKETNLWSLITVILQHIAWPVADSDDDDESLHPEIVTRQITFLREYIQEATSDQLQKLMPFWTGWEVPSNSLQVKVCKGKFFKASGR</sequence>
<dbReference type="SUPFAM" id="SSF56204">
    <property type="entry name" value="Hect, E3 ligase catalytic domain"/>
    <property type="match status" value="1"/>
</dbReference>
<evidence type="ECO:0000313" key="2">
    <source>
        <dbReference type="Proteomes" id="UP001059041"/>
    </source>
</evidence>
<dbReference type="EMBL" id="JAFHDT010000435">
    <property type="protein sequence ID" value="KAI7789561.1"/>
    <property type="molecule type" value="Genomic_DNA"/>
</dbReference>
<keyword evidence="2" id="KW-1185">Reference proteome</keyword>
<name>A0A9W7T3T6_TRIRA</name>
<accession>A0A9W7T3T6</accession>
<proteinExistence type="predicted"/>
<organism evidence="1 2">
    <name type="scientific">Triplophysa rosa</name>
    <name type="common">Cave loach</name>
    <dbReference type="NCBI Taxonomy" id="992332"/>
    <lineage>
        <taxon>Eukaryota</taxon>
        <taxon>Metazoa</taxon>
        <taxon>Chordata</taxon>
        <taxon>Craniata</taxon>
        <taxon>Vertebrata</taxon>
        <taxon>Euteleostomi</taxon>
        <taxon>Actinopterygii</taxon>
        <taxon>Neopterygii</taxon>
        <taxon>Teleostei</taxon>
        <taxon>Ostariophysi</taxon>
        <taxon>Cypriniformes</taxon>
        <taxon>Nemacheilidae</taxon>
        <taxon>Triplophysa</taxon>
    </lineage>
</organism>
<protein>
    <submittedName>
        <fullName evidence="1">Uncharacterized protein</fullName>
    </submittedName>
</protein>
<reference evidence="1" key="1">
    <citation type="submission" date="2021-02" db="EMBL/GenBank/DDBJ databases">
        <title>Comparative genomics reveals that relaxation of natural selection precedes convergent phenotypic evolution of cavefish.</title>
        <authorList>
            <person name="Peng Z."/>
        </authorList>
    </citation>
    <scope>NUCLEOTIDE SEQUENCE</scope>
    <source>
        <tissue evidence="1">Muscle</tissue>
    </source>
</reference>
<gene>
    <name evidence="1" type="ORF">IRJ41_008912</name>
</gene>